<evidence type="ECO:0000256" key="1">
    <source>
        <dbReference type="SAM" id="Phobius"/>
    </source>
</evidence>
<reference evidence="2 3" key="1">
    <citation type="submission" date="2021-01" db="EMBL/GenBank/DDBJ databases">
        <title>Chromosome-level genome assembly of a human fungal pathogen reveals clustering of transcriptionally co-regulated genes.</title>
        <authorList>
            <person name="Voorhies M."/>
            <person name="Cohen S."/>
            <person name="Shea T.P."/>
            <person name="Petrus S."/>
            <person name="Munoz J.F."/>
            <person name="Poplawski S."/>
            <person name="Goldman W.E."/>
            <person name="Michael T."/>
            <person name="Cuomo C.A."/>
            <person name="Sil A."/>
            <person name="Beyhan S."/>
        </authorList>
    </citation>
    <scope>NUCLEOTIDE SEQUENCE [LARGE SCALE GENOMIC DNA]</scope>
    <source>
        <strain evidence="2 3">G184AR</strain>
    </source>
</reference>
<keyword evidence="1" id="KW-0812">Transmembrane</keyword>
<organism evidence="2 3">
    <name type="scientific">Ajellomyces capsulatus</name>
    <name type="common">Darling's disease fungus</name>
    <name type="synonym">Histoplasma capsulatum</name>
    <dbReference type="NCBI Taxonomy" id="5037"/>
    <lineage>
        <taxon>Eukaryota</taxon>
        <taxon>Fungi</taxon>
        <taxon>Dikarya</taxon>
        <taxon>Ascomycota</taxon>
        <taxon>Pezizomycotina</taxon>
        <taxon>Eurotiomycetes</taxon>
        <taxon>Eurotiomycetidae</taxon>
        <taxon>Onygenales</taxon>
        <taxon>Ajellomycetaceae</taxon>
        <taxon>Histoplasma</taxon>
    </lineage>
</organism>
<feature type="transmembrane region" description="Helical" evidence="1">
    <location>
        <begin position="36"/>
        <end position="59"/>
    </location>
</feature>
<name>A0A8H7YUN0_AJECA</name>
<protein>
    <submittedName>
        <fullName evidence="2">Uncharacterized protein</fullName>
    </submittedName>
</protein>
<sequence>MIDQASLSIGCRTTFLSVTLAKLNSTLAIHQPCGRLFYFVLVCHFIFFFIFLFFGTFRFRHSPMFASFRDVMEPELQFKKNRREAWNQSGLSSLGPAAPWQTRSLLCV</sequence>
<dbReference type="Proteomes" id="UP000670092">
    <property type="component" value="Unassembled WGS sequence"/>
</dbReference>
<dbReference type="AlphaFoldDB" id="A0A8H7YUN0"/>
<dbReference type="EMBL" id="JAEVHI010000002">
    <property type="protein sequence ID" value="KAG5298870.1"/>
    <property type="molecule type" value="Genomic_DNA"/>
</dbReference>
<dbReference type="VEuPathDB" id="FungiDB:I7I52_08986"/>
<proteinExistence type="predicted"/>
<evidence type="ECO:0000313" key="2">
    <source>
        <dbReference type="EMBL" id="KAG5298870.1"/>
    </source>
</evidence>
<keyword evidence="1" id="KW-0472">Membrane</keyword>
<comment type="caution">
    <text evidence="2">The sequence shown here is derived from an EMBL/GenBank/DDBJ whole genome shotgun (WGS) entry which is preliminary data.</text>
</comment>
<accession>A0A8H7YUN0</accession>
<keyword evidence="1" id="KW-1133">Transmembrane helix</keyword>
<evidence type="ECO:0000313" key="3">
    <source>
        <dbReference type="Proteomes" id="UP000670092"/>
    </source>
</evidence>
<gene>
    <name evidence="2" type="ORF">I7I52_08986</name>
</gene>